<dbReference type="EMBL" id="JACRTF010000001">
    <property type="protein sequence ID" value="MBC8593527.1"/>
    <property type="molecule type" value="Genomic_DNA"/>
</dbReference>
<gene>
    <name evidence="1" type="ORF">H8744_09755</name>
</gene>
<proteinExistence type="predicted"/>
<sequence>MMTERLYAQITCIGDEDLVSKVQNSDKRYKFIYVFCNYCQASQVRYPEVVKLIHDNKDMDSFFICAQDSSEIAEYVDTCKVASTMYVINQNRKRKMVSFYNPIKATCKFLKKQLGVDTDKMGASDFCVLDKDNKVIAQTNWAMNDEDYFKLLKESLNIRSAD</sequence>
<dbReference type="RefSeq" id="WP_262434654.1">
    <property type="nucleotide sequence ID" value="NZ_JACRTF010000001.1"/>
</dbReference>
<accession>A0A926F7J7</accession>
<evidence type="ECO:0000313" key="2">
    <source>
        <dbReference type="Proteomes" id="UP000651085"/>
    </source>
</evidence>
<keyword evidence="2" id="KW-1185">Reference proteome</keyword>
<organism evidence="1 2">
    <name type="scientific">Jilunia laotingensis</name>
    <dbReference type="NCBI Taxonomy" id="2763675"/>
    <lineage>
        <taxon>Bacteria</taxon>
        <taxon>Pseudomonadati</taxon>
        <taxon>Bacteroidota</taxon>
        <taxon>Bacteroidia</taxon>
        <taxon>Bacteroidales</taxon>
        <taxon>Bacteroidaceae</taxon>
        <taxon>Jilunia</taxon>
    </lineage>
</organism>
<comment type="caution">
    <text evidence="1">The sequence shown here is derived from an EMBL/GenBank/DDBJ whole genome shotgun (WGS) entry which is preliminary data.</text>
</comment>
<evidence type="ECO:0000313" key="1">
    <source>
        <dbReference type="EMBL" id="MBC8593527.1"/>
    </source>
</evidence>
<reference evidence="1" key="1">
    <citation type="submission" date="2020-08" db="EMBL/GenBank/DDBJ databases">
        <title>Genome public.</title>
        <authorList>
            <person name="Liu C."/>
            <person name="Sun Q."/>
        </authorList>
    </citation>
    <scope>NUCLEOTIDE SEQUENCE</scope>
    <source>
        <strain evidence="1">N12</strain>
    </source>
</reference>
<name>A0A926F7J7_9BACT</name>
<protein>
    <submittedName>
        <fullName evidence="1">Uncharacterized protein</fullName>
    </submittedName>
</protein>
<dbReference type="Proteomes" id="UP000651085">
    <property type="component" value="Unassembled WGS sequence"/>
</dbReference>
<dbReference type="AlphaFoldDB" id="A0A926F7J7"/>